<evidence type="ECO:0000313" key="3">
    <source>
        <dbReference type="Proteomes" id="UP000712600"/>
    </source>
</evidence>
<dbReference type="Proteomes" id="UP000712600">
    <property type="component" value="Unassembled WGS sequence"/>
</dbReference>
<evidence type="ECO:0000313" key="2">
    <source>
        <dbReference type="EMBL" id="KAF3503418.1"/>
    </source>
</evidence>
<protein>
    <submittedName>
        <fullName evidence="2">Uncharacterized protein</fullName>
    </submittedName>
</protein>
<comment type="caution">
    <text evidence="2">The sequence shown here is derived from an EMBL/GenBank/DDBJ whole genome shotgun (WGS) entry which is preliminary data.</text>
</comment>
<feature type="region of interest" description="Disordered" evidence="1">
    <location>
        <begin position="85"/>
        <end position="107"/>
    </location>
</feature>
<feature type="region of interest" description="Disordered" evidence="1">
    <location>
        <begin position="1"/>
        <end position="21"/>
    </location>
</feature>
<evidence type="ECO:0000256" key="1">
    <source>
        <dbReference type="SAM" id="MobiDB-lite"/>
    </source>
</evidence>
<name>A0A8S9NPB5_BRACR</name>
<organism evidence="2 3">
    <name type="scientific">Brassica cretica</name>
    <name type="common">Mustard</name>
    <dbReference type="NCBI Taxonomy" id="69181"/>
    <lineage>
        <taxon>Eukaryota</taxon>
        <taxon>Viridiplantae</taxon>
        <taxon>Streptophyta</taxon>
        <taxon>Embryophyta</taxon>
        <taxon>Tracheophyta</taxon>
        <taxon>Spermatophyta</taxon>
        <taxon>Magnoliopsida</taxon>
        <taxon>eudicotyledons</taxon>
        <taxon>Gunneridae</taxon>
        <taxon>Pentapetalae</taxon>
        <taxon>rosids</taxon>
        <taxon>malvids</taxon>
        <taxon>Brassicales</taxon>
        <taxon>Brassicaceae</taxon>
        <taxon>Brassiceae</taxon>
        <taxon>Brassica</taxon>
    </lineage>
</organism>
<dbReference type="AlphaFoldDB" id="A0A8S9NPB5"/>
<dbReference type="EMBL" id="QGKX02001621">
    <property type="protein sequence ID" value="KAF3503418.1"/>
    <property type="molecule type" value="Genomic_DNA"/>
</dbReference>
<proteinExistence type="predicted"/>
<reference evidence="2" key="1">
    <citation type="submission" date="2019-12" db="EMBL/GenBank/DDBJ databases">
        <title>Genome sequencing and annotation of Brassica cretica.</title>
        <authorList>
            <person name="Studholme D.J."/>
            <person name="Sarris P."/>
        </authorList>
    </citation>
    <scope>NUCLEOTIDE SEQUENCE</scope>
    <source>
        <strain evidence="2">PFS-109/04</strain>
        <tissue evidence="2">Leaf</tissue>
    </source>
</reference>
<gene>
    <name evidence="2" type="ORF">F2Q69_00044394</name>
</gene>
<accession>A0A8S9NPB5</accession>
<sequence length="132" mass="14663">MCLSRSEGAASTIKRQQSKGETHKLCGPVMRINLVEGETQKLSINSKFFSAKSSMDYNPYANYADLLNSQQESVTSFDSPPVHVARTEGTEDSCFGDTPADRRERRTWTPTDDIVLISSWLNTSKDPVVGNE</sequence>